<evidence type="ECO:0000313" key="7">
    <source>
        <dbReference type="Proteomes" id="UP000319263"/>
    </source>
</evidence>
<accession>A0A516Q1X1</accession>
<evidence type="ECO:0000256" key="2">
    <source>
        <dbReference type="ARBA" id="ARBA00023125"/>
    </source>
</evidence>
<evidence type="ECO:0000256" key="4">
    <source>
        <dbReference type="PROSITE-ProRule" id="PRU00335"/>
    </source>
</evidence>
<evidence type="ECO:0000313" key="6">
    <source>
        <dbReference type="EMBL" id="QDP97398.1"/>
    </source>
</evidence>
<keyword evidence="3" id="KW-0804">Transcription</keyword>
<dbReference type="PROSITE" id="PS50977">
    <property type="entry name" value="HTH_TETR_2"/>
    <property type="match status" value="1"/>
</dbReference>
<dbReference type="InterPro" id="IPR050109">
    <property type="entry name" value="HTH-type_TetR-like_transc_reg"/>
</dbReference>
<dbReference type="Pfam" id="PF00440">
    <property type="entry name" value="TetR_N"/>
    <property type="match status" value="1"/>
</dbReference>
<dbReference type="GO" id="GO:0003700">
    <property type="term" value="F:DNA-binding transcription factor activity"/>
    <property type="evidence" value="ECO:0007669"/>
    <property type="project" value="TreeGrafter"/>
</dbReference>
<organism evidence="6 7">
    <name type="scientific">Microlunatus elymi</name>
    <dbReference type="NCBI Taxonomy" id="2596828"/>
    <lineage>
        <taxon>Bacteria</taxon>
        <taxon>Bacillati</taxon>
        <taxon>Actinomycetota</taxon>
        <taxon>Actinomycetes</taxon>
        <taxon>Propionibacteriales</taxon>
        <taxon>Propionibacteriaceae</taxon>
        <taxon>Microlunatus</taxon>
    </lineage>
</organism>
<dbReference type="Gene3D" id="1.10.357.10">
    <property type="entry name" value="Tetracycline Repressor, domain 2"/>
    <property type="match status" value="1"/>
</dbReference>
<evidence type="ECO:0000256" key="1">
    <source>
        <dbReference type="ARBA" id="ARBA00023015"/>
    </source>
</evidence>
<dbReference type="InterPro" id="IPR036271">
    <property type="entry name" value="Tet_transcr_reg_TetR-rel_C_sf"/>
</dbReference>
<proteinExistence type="predicted"/>
<dbReference type="PANTHER" id="PTHR30055">
    <property type="entry name" value="HTH-TYPE TRANSCRIPTIONAL REGULATOR RUTR"/>
    <property type="match status" value="1"/>
</dbReference>
<dbReference type="SUPFAM" id="SSF48498">
    <property type="entry name" value="Tetracyclin repressor-like, C-terminal domain"/>
    <property type="match status" value="1"/>
</dbReference>
<dbReference type="AlphaFoldDB" id="A0A516Q1X1"/>
<dbReference type="InterPro" id="IPR009057">
    <property type="entry name" value="Homeodomain-like_sf"/>
</dbReference>
<dbReference type="OrthoDB" id="3382616at2"/>
<evidence type="ECO:0000259" key="5">
    <source>
        <dbReference type="PROSITE" id="PS50977"/>
    </source>
</evidence>
<dbReference type="GO" id="GO:0000976">
    <property type="term" value="F:transcription cis-regulatory region binding"/>
    <property type="evidence" value="ECO:0007669"/>
    <property type="project" value="TreeGrafter"/>
</dbReference>
<sequence>MTAPEASTPDRARNLGPRAAAANRRALLEAARRVFGSQGAGAPLSAVAKEARVGQGSLYRHFPTRQDLVYAVFAEGVDELEAYADAPGADLRGLLRALLDQMLASTAFLQMLDDRREDRMYELGRRVGRRIDRLLPAARRDGLVGEQLTTDDVMFVIAMLAGALTMLPPTDRERAVNRLAVMMNAPWLPTPSR</sequence>
<protein>
    <submittedName>
        <fullName evidence="6">Helix-turn-helix transcriptional regulator</fullName>
    </submittedName>
</protein>
<feature type="domain" description="HTH tetR-type" evidence="5">
    <location>
        <begin position="21"/>
        <end position="80"/>
    </location>
</feature>
<keyword evidence="2 4" id="KW-0238">DNA-binding</keyword>
<gene>
    <name evidence="6" type="ORF">FOE78_17035</name>
</gene>
<name>A0A516Q1X1_9ACTN</name>
<dbReference type="Proteomes" id="UP000319263">
    <property type="component" value="Chromosome"/>
</dbReference>
<reference evidence="6 7" key="1">
    <citation type="submission" date="2019-07" db="EMBL/GenBank/DDBJ databases">
        <title>Microlunatus dokdonensis sp. nov. isolated from the rhizospheric soil of the wild plant Elymus tsukushiensis.</title>
        <authorList>
            <person name="Ghim S.-Y."/>
            <person name="Hwang Y.-J."/>
            <person name="Son J.-S."/>
            <person name="Shin J.-H."/>
        </authorList>
    </citation>
    <scope>NUCLEOTIDE SEQUENCE [LARGE SCALE GENOMIC DNA]</scope>
    <source>
        <strain evidence="6 7">KUDC0627</strain>
    </source>
</reference>
<feature type="DNA-binding region" description="H-T-H motif" evidence="4">
    <location>
        <begin position="43"/>
        <end position="62"/>
    </location>
</feature>
<dbReference type="EMBL" id="CP041692">
    <property type="protein sequence ID" value="QDP97398.1"/>
    <property type="molecule type" value="Genomic_DNA"/>
</dbReference>
<dbReference type="PRINTS" id="PR00455">
    <property type="entry name" value="HTHTETR"/>
</dbReference>
<dbReference type="SUPFAM" id="SSF46689">
    <property type="entry name" value="Homeodomain-like"/>
    <property type="match status" value="1"/>
</dbReference>
<dbReference type="KEGG" id="mik:FOE78_17035"/>
<keyword evidence="1" id="KW-0805">Transcription regulation</keyword>
<dbReference type="InterPro" id="IPR001647">
    <property type="entry name" value="HTH_TetR"/>
</dbReference>
<dbReference type="PANTHER" id="PTHR30055:SF234">
    <property type="entry name" value="HTH-TYPE TRANSCRIPTIONAL REGULATOR BETI"/>
    <property type="match status" value="1"/>
</dbReference>
<evidence type="ECO:0000256" key="3">
    <source>
        <dbReference type="ARBA" id="ARBA00023163"/>
    </source>
</evidence>
<keyword evidence="7" id="KW-1185">Reference proteome</keyword>
<dbReference type="RefSeq" id="WP_143987357.1">
    <property type="nucleotide sequence ID" value="NZ_CP041692.1"/>
</dbReference>